<dbReference type="AlphaFoldDB" id="A0A0G4ISG3"/>
<dbReference type="PANTHER" id="PTHR18860">
    <property type="entry name" value="14-3-3 PROTEIN"/>
    <property type="match status" value="1"/>
</dbReference>
<dbReference type="InterPro" id="IPR036815">
    <property type="entry name" value="14-3-3_dom_sf"/>
</dbReference>
<dbReference type="EMBL" id="CDSF01000082">
    <property type="protein sequence ID" value="CEO98137.1"/>
    <property type="molecule type" value="Genomic_DNA"/>
</dbReference>
<dbReference type="InterPro" id="IPR023410">
    <property type="entry name" value="14-3-3_domain"/>
</dbReference>
<comment type="similarity">
    <text evidence="1">Belongs to the 14-3-3 family.</text>
</comment>
<evidence type="ECO:0000313" key="6">
    <source>
        <dbReference type="Proteomes" id="UP000290189"/>
    </source>
</evidence>
<dbReference type="Pfam" id="PF00244">
    <property type="entry name" value="14-3-3"/>
    <property type="match status" value="2"/>
</dbReference>
<sequence>MDDLLYRAKLAEQVDRYEEMAEMMKMLVCTKRQPLTDEERSIFAVAFKNVSGERRAAWRKVLSIERQELRNAEAAGNETDRKEFEQRAAVALDYRTQIESELSLICNEVLALLYNHLVPLSDPVLADQLSTIIAGTCEAGAAEDIAEKHPVEKQLEKLVDEIVKGAAGQPSSKESMVFWFKMAGDYRRFLAEVLMDGSERREAEAHKALQAYTIASSIARMYLTPSHPIRLGLSLNVSVFYFEILQMRTVACRIAENSFNEAVAELDHLDGSCYQDSMLVMQLLKDNLRSWTATEQDDQEVPETSAKQ</sequence>
<proteinExistence type="inferred from homology"/>
<reference evidence="3 5" key="1">
    <citation type="submission" date="2015-02" db="EMBL/GenBank/DDBJ databases">
        <authorList>
            <person name="Chooi Y.-H."/>
        </authorList>
    </citation>
    <scope>NUCLEOTIDE SEQUENCE [LARGE SCALE GENOMIC DNA]</scope>
    <source>
        <strain evidence="3">E3</strain>
    </source>
</reference>
<dbReference type="SUPFAM" id="SSF48445">
    <property type="entry name" value="14-3-3 protein"/>
    <property type="match status" value="2"/>
</dbReference>
<geneLocation type="mitochondrion" evidence="4"/>
<evidence type="ECO:0000259" key="2">
    <source>
        <dbReference type="SMART" id="SM00101"/>
    </source>
</evidence>
<dbReference type="InterPro" id="IPR000308">
    <property type="entry name" value="14-3-3"/>
</dbReference>
<dbReference type="Proteomes" id="UP000039324">
    <property type="component" value="Unassembled WGS sequence"/>
</dbReference>
<dbReference type="Proteomes" id="UP000290189">
    <property type="component" value="Unassembled WGS sequence"/>
</dbReference>
<evidence type="ECO:0000313" key="4">
    <source>
        <dbReference type="EMBL" id="SPQ96042.1"/>
    </source>
</evidence>
<evidence type="ECO:0000256" key="1">
    <source>
        <dbReference type="ARBA" id="ARBA00006141"/>
    </source>
</evidence>
<dbReference type="OrthoDB" id="10260625at2759"/>
<feature type="domain" description="14-3-3" evidence="2">
    <location>
        <begin position="1"/>
        <end position="305"/>
    </location>
</feature>
<protein>
    <recommendedName>
        <fullName evidence="2">14-3-3 domain-containing protein</fullName>
    </recommendedName>
</protein>
<dbReference type="STRING" id="37360.A0A0G4ISG3"/>
<evidence type="ECO:0000313" key="3">
    <source>
        <dbReference type="EMBL" id="CEO98137.1"/>
    </source>
</evidence>
<dbReference type="EMBL" id="OVEO01000005">
    <property type="protein sequence ID" value="SPQ96042.1"/>
    <property type="molecule type" value="Genomic_DNA"/>
</dbReference>
<gene>
    <name evidence="3" type="ORF">PBRA_006251</name>
    <name evidence="4" type="ORF">PLBR_LOCUS3257</name>
</gene>
<keyword evidence="5" id="KW-1185">Reference proteome</keyword>
<accession>A0A0G4ISG3</accession>
<dbReference type="SMART" id="SM00101">
    <property type="entry name" value="14_3_3"/>
    <property type="match status" value="1"/>
</dbReference>
<name>A0A0G4ISG3_PLABS</name>
<evidence type="ECO:0000313" key="5">
    <source>
        <dbReference type="Proteomes" id="UP000039324"/>
    </source>
</evidence>
<dbReference type="CDD" id="cd08774">
    <property type="entry name" value="14-3-3"/>
    <property type="match status" value="1"/>
</dbReference>
<keyword evidence="4" id="KW-0496">Mitochondrion</keyword>
<reference evidence="4 6" key="2">
    <citation type="submission" date="2018-03" db="EMBL/GenBank/DDBJ databases">
        <authorList>
            <person name="Fogelqvist J."/>
        </authorList>
    </citation>
    <scope>NUCLEOTIDE SEQUENCE [LARGE SCALE GENOMIC DNA]</scope>
</reference>
<dbReference type="Gene3D" id="1.20.190.20">
    <property type="entry name" value="14-3-3 domain"/>
    <property type="match status" value="1"/>
</dbReference>
<organism evidence="3 5">
    <name type="scientific">Plasmodiophora brassicae</name>
    <name type="common">Clubroot disease agent</name>
    <dbReference type="NCBI Taxonomy" id="37360"/>
    <lineage>
        <taxon>Eukaryota</taxon>
        <taxon>Sar</taxon>
        <taxon>Rhizaria</taxon>
        <taxon>Endomyxa</taxon>
        <taxon>Phytomyxea</taxon>
        <taxon>Plasmodiophorida</taxon>
        <taxon>Plasmodiophoridae</taxon>
        <taxon>Plasmodiophora</taxon>
    </lineage>
</organism>